<dbReference type="AlphaFoldDB" id="A0A8X6SC81"/>
<name>A0A8X6SC81_TRICX</name>
<reference evidence="2" key="1">
    <citation type="submission" date="2020-08" db="EMBL/GenBank/DDBJ databases">
        <title>Multicomponent nature underlies the extraordinary mechanical properties of spider dragline silk.</title>
        <authorList>
            <person name="Kono N."/>
            <person name="Nakamura H."/>
            <person name="Mori M."/>
            <person name="Yoshida Y."/>
            <person name="Ohtoshi R."/>
            <person name="Malay A.D."/>
            <person name="Moran D.A.P."/>
            <person name="Tomita M."/>
            <person name="Numata K."/>
            <person name="Arakawa K."/>
        </authorList>
    </citation>
    <scope>NUCLEOTIDE SEQUENCE</scope>
</reference>
<comment type="caution">
    <text evidence="2">The sequence shown here is derived from an EMBL/GenBank/DDBJ whole genome shotgun (WGS) entry which is preliminary data.</text>
</comment>
<dbReference type="InterPro" id="IPR036397">
    <property type="entry name" value="RNaseH_sf"/>
</dbReference>
<dbReference type="InterPro" id="IPR038717">
    <property type="entry name" value="Tc1-like_DDE_dom"/>
</dbReference>
<evidence type="ECO:0000259" key="1">
    <source>
        <dbReference type="Pfam" id="PF13358"/>
    </source>
</evidence>
<gene>
    <name evidence="2" type="primary">AVEN_158715_1</name>
    <name evidence="2" type="ORF">TNCV_3524831</name>
</gene>
<dbReference type="GO" id="GO:0003676">
    <property type="term" value="F:nucleic acid binding"/>
    <property type="evidence" value="ECO:0007669"/>
    <property type="project" value="InterPro"/>
</dbReference>
<dbReference type="Proteomes" id="UP000887159">
    <property type="component" value="Unassembled WGS sequence"/>
</dbReference>
<dbReference type="Pfam" id="PF13358">
    <property type="entry name" value="DDE_3"/>
    <property type="match status" value="1"/>
</dbReference>
<dbReference type="EMBL" id="BMAU01021261">
    <property type="protein sequence ID" value="GFY06627.1"/>
    <property type="molecule type" value="Genomic_DNA"/>
</dbReference>
<keyword evidence="3" id="KW-1185">Reference proteome</keyword>
<feature type="domain" description="Tc1-like transposase DDE" evidence="1">
    <location>
        <begin position="10"/>
        <end position="85"/>
    </location>
</feature>
<evidence type="ECO:0000313" key="2">
    <source>
        <dbReference type="EMBL" id="GFY06627.1"/>
    </source>
</evidence>
<protein>
    <submittedName>
        <fullName evidence="2">DDE_3 domain-containing protein</fullName>
    </submittedName>
</protein>
<evidence type="ECO:0000313" key="3">
    <source>
        <dbReference type="Proteomes" id="UP000887159"/>
    </source>
</evidence>
<proteinExistence type="predicted"/>
<dbReference type="Gene3D" id="3.30.420.10">
    <property type="entry name" value="Ribonuclease H-like superfamily/Ribonuclease H"/>
    <property type="match status" value="1"/>
</dbReference>
<organism evidence="2 3">
    <name type="scientific">Trichonephila clavipes</name>
    <name type="common">Golden silk orbweaver</name>
    <name type="synonym">Nephila clavipes</name>
    <dbReference type="NCBI Taxonomy" id="2585209"/>
    <lineage>
        <taxon>Eukaryota</taxon>
        <taxon>Metazoa</taxon>
        <taxon>Ecdysozoa</taxon>
        <taxon>Arthropoda</taxon>
        <taxon>Chelicerata</taxon>
        <taxon>Arachnida</taxon>
        <taxon>Araneae</taxon>
        <taxon>Araneomorphae</taxon>
        <taxon>Entelegynae</taxon>
        <taxon>Araneoidea</taxon>
        <taxon>Nephilidae</taxon>
        <taxon>Trichonephila</taxon>
    </lineage>
</organism>
<accession>A0A8X6SC81</accession>
<sequence length="126" mass="14168">MRGALTGQCYVEDILRPHGEPFLNGLPGAIFQQDNARPHTARVAQDFLPHFQTLSWPARSPDLSPVEHVLDQLKRQMPSCHSVHDLELAVQDFWAHLPQDNIRCLINSMQDRVMACIAAGGGPMRY</sequence>